<feature type="region of interest" description="Disordered" evidence="1">
    <location>
        <begin position="69"/>
        <end position="108"/>
    </location>
</feature>
<dbReference type="AlphaFoldDB" id="A0A6A6MQN6"/>
<name>A0A6A6MQN6_HEVBR</name>
<proteinExistence type="predicted"/>
<comment type="caution">
    <text evidence="2">The sequence shown here is derived from an EMBL/GenBank/DDBJ whole genome shotgun (WGS) entry which is preliminary data.</text>
</comment>
<accession>A0A6A6MQN6</accession>
<evidence type="ECO:0000256" key="1">
    <source>
        <dbReference type="SAM" id="MobiDB-lite"/>
    </source>
</evidence>
<dbReference type="Proteomes" id="UP000467840">
    <property type="component" value="Chromosome 15"/>
</dbReference>
<gene>
    <name evidence="2" type="ORF">GH714_041543</name>
</gene>
<organism evidence="2 3">
    <name type="scientific">Hevea brasiliensis</name>
    <name type="common">Para rubber tree</name>
    <name type="synonym">Siphonia brasiliensis</name>
    <dbReference type="NCBI Taxonomy" id="3981"/>
    <lineage>
        <taxon>Eukaryota</taxon>
        <taxon>Viridiplantae</taxon>
        <taxon>Streptophyta</taxon>
        <taxon>Embryophyta</taxon>
        <taxon>Tracheophyta</taxon>
        <taxon>Spermatophyta</taxon>
        <taxon>Magnoliopsida</taxon>
        <taxon>eudicotyledons</taxon>
        <taxon>Gunneridae</taxon>
        <taxon>Pentapetalae</taxon>
        <taxon>rosids</taxon>
        <taxon>fabids</taxon>
        <taxon>Malpighiales</taxon>
        <taxon>Euphorbiaceae</taxon>
        <taxon>Crotonoideae</taxon>
        <taxon>Micrandreae</taxon>
        <taxon>Hevea</taxon>
    </lineage>
</organism>
<dbReference type="EMBL" id="JAAGAX010000005">
    <property type="protein sequence ID" value="KAF2316202.1"/>
    <property type="molecule type" value="Genomic_DNA"/>
</dbReference>
<feature type="region of interest" description="Disordered" evidence="1">
    <location>
        <begin position="132"/>
        <end position="164"/>
    </location>
</feature>
<protein>
    <submittedName>
        <fullName evidence="2">Uncharacterized protein</fullName>
    </submittedName>
</protein>
<feature type="compositionally biased region" description="Basic and acidic residues" evidence="1">
    <location>
        <begin position="149"/>
        <end position="159"/>
    </location>
</feature>
<reference evidence="2 3" key="1">
    <citation type="journal article" date="2020" name="Mol. Plant">
        <title>The Chromosome-Based Rubber Tree Genome Provides New Insights into Spurge Genome Evolution and Rubber Biosynthesis.</title>
        <authorList>
            <person name="Liu J."/>
            <person name="Shi C."/>
            <person name="Shi C.C."/>
            <person name="Li W."/>
            <person name="Zhang Q.J."/>
            <person name="Zhang Y."/>
            <person name="Li K."/>
            <person name="Lu H.F."/>
            <person name="Shi C."/>
            <person name="Zhu S.T."/>
            <person name="Xiao Z.Y."/>
            <person name="Nan H."/>
            <person name="Yue Y."/>
            <person name="Zhu X.G."/>
            <person name="Wu Y."/>
            <person name="Hong X.N."/>
            <person name="Fan G.Y."/>
            <person name="Tong Y."/>
            <person name="Zhang D."/>
            <person name="Mao C.L."/>
            <person name="Liu Y.L."/>
            <person name="Hao S.J."/>
            <person name="Liu W.Q."/>
            <person name="Lv M.Q."/>
            <person name="Zhang H.B."/>
            <person name="Liu Y."/>
            <person name="Hu-Tang G.R."/>
            <person name="Wang J.P."/>
            <person name="Wang J.H."/>
            <person name="Sun Y.H."/>
            <person name="Ni S.B."/>
            <person name="Chen W.B."/>
            <person name="Zhang X.C."/>
            <person name="Jiao Y.N."/>
            <person name="Eichler E.E."/>
            <person name="Li G.H."/>
            <person name="Liu X."/>
            <person name="Gao L.Z."/>
        </authorList>
    </citation>
    <scope>NUCLEOTIDE SEQUENCE [LARGE SCALE GENOMIC DNA]</scope>
    <source>
        <strain evidence="3">cv. GT1</strain>
        <tissue evidence="2">Leaf</tissue>
    </source>
</reference>
<evidence type="ECO:0000313" key="3">
    <source>
        <dbReference type="Proteomes" id="UP000467840"/>
    </source>
</evidence>
<sequence length="218" mass="24627">MEEEVEVDQGLAIIEVSGESKVIDPEVVPPEWVEIKACEPHAEAIDIFSKGFNIDPYSVVVEEELKSPIHNADQEDIDLDSSEDGSYQIGSQERESIEDDSSDEDLRGSVDMGFENVKGQNNRYAGKIAGDEDIWGSFDPENEDLSDYDSTKEDIEQPNRRRSKSTYYDLECQIPDLDIGNGDKVTIVTDIQKGFIPTIEKELPKVEHRRCGRHIYQV</sequence>
<evidence type="ECO:0000313" key="2">
    <source>
        <dbReference type="EMBL" id="KAF2316202.1"/>
    </source>
</evidence>
<feature type="compositionally biased region" description="Acidic residues" evidence="1">
    <location>
        <begin position="74"/>
        <end position="83"/>
    </location>
</feature>
<keyword evidence="3" id="KW-1185">Reference proteome</keyword>